<feature type="compositionally biased region" description="Low complexity" evidence="1">
    <location>
        <begin position="1"/>
        <end position="17"/>
    </location>
</feature>
<evidence type="ECO:0000259" key="2">
    <source>
        <dbReference type="PROSITE" id="PS51938"/>
    </source>
</evidence>
<dbReference type="PANTHER" id="PTHR14679:SF1">
    <property type="entry name" value="GEM-ASSOCIATED PROTEIN 7"/>
    <property type="match status" value="1"/>
</dbReference>
<feature type="domain" description="SUZ-C" evidence="2">
    <location>
        <begin position="1"/>
        <end position="28"/>
    </location>
</feature>
<reference evidence="3 4" key="1">
    <citation type="submission" date="2020-02" db="EMBL/GenBank/DDBJ databases">
        <title>Bird 10,000 Genomes (B10K) Project - Family phase.</title>
        <authorList>
            <person name="Zhang G."/>
        </authorList>
    </citation>
    <scope>NUCLEOTIDE SEQUENCE [LARGE SCALE GENOMIC DNA]</scope>
    <source>
        <strain evidence="3">B10K-DU-006-06</strain>
    </source>
</reference>
<dbReference type="Gene3D" id="2.30.30.100">
    <property type="match status" value="1"/>
</dbReference>
<protein>
    <submittedName>
        <fullName evidence="3">GEMI7 protein</fullName>
    </submittedName>
</protein>
<sequence>VGDPGEVPVGVVRLPRGPDGGRGFDPATPRARALLGGVPAEQGARAALRSRFLRALGAARGRPARFWLWGGATVDGVFGAAGGGVAVLQVDALRTPLGVQTAALLRGSDVLAFAFPL</sequence>
<organism evidence="3 4">
    <name type="scientific">Pampusana beccarii</name>
    <name type="common">Western bronze ground-dove</name>
    <dbReference type="NCBI Taxonomy" id="2953425"/>
    <lineage>
        <taxon>Eukaryota</taxon>
        <taxon>Metazoa</taxon>
        <taxon>Chordata</taxon>
        <taxon>Craniata</taxon>
        <taxon>Vertebrata</taxon>
        <taxon>Euteleostomi</taxon>
        <taxon>Archelosauria</taxon>
        <taxon>Archosauria</taxon>
        <taxon>Dinosauria</taxon>
        <taxon>Saurischia</taxon>
        <taxon>Theropoda</taxon>
        <taxon>Coelurosauria</taxon>
        <taxon>Aves</taxon>
        <taxon>Neognathae</taxon>
        <taxon>Neoaves</taxon>
        <taxon>Columbimorphae</taxon>
        <taxon>Columbiformes</taxon>
        <taxon>Columbidae</taxon>
        <taxon>Pampusana</taxon>
    </lineage>
</organism>
<dbReference type="PANTHER" id="PTHR14679">
    <property type="entry name" value="GEM-ASSOCIATED PROTEIN 7"/>
    <property type="match status" value="1"/>
</dbReference>
<dbReference type="GO" id="GO:0034719">
    <property type="term" value="C:SMN-Sm protein complex"/>
    <property type="evidence" value="ECO:0007669"/>
    <property type="project" value="InterPro"/>
</dbReference>
<dbReference type="AlphaFoldDB" id="A0A7L4G9Q2"/>
<feature type="region of interest" description="Disordered" evidence="1">
    <location>
        <begin position="1"/>
        <end position="24"/>
    </location>
</feature>
<dbReference type="Pfam" id="PF12901">
    <property type="entry name" value="SUZ-C"/>
    <property type="match status" value="1"/>
</dbReference>
<evidence type="ECO:0000256" key="1">
    <source>
        <dbReference type="SAM" id="MobiDB-lite"/>
    </source>
</evidence>
<evidence type="ECO:0000313" key="4">
    <source>
        <dbReference type="Proteomes" id="UP000541332"/>
    </source>
</evidence>
<dbReference type="OrthoDB" id="70763at2759"/>
<proteinExistence type="predicted"/>
<feature type="non-terminal residue" evidence="3">
    <location>
        <position position="1"/>
    </location>
</feature>
<dbReference type="PROSITE" id="PS51938">
    <property type="entry name" value="SUZ_C"/>
    <property type="match status" value="1"/>
</dbReference>
<gene>
    <name evidence="3" type="primary">Gemin7</name>
    <name evidence="3" type="ORF">ALOBEC_R15023</name>
</gene>
<name>A0A7L4G9Q2_9COLU</name>
<dbReference type="Pfam" id="PF11095">
    <property type="entry name" value="Gemin7"/>
    <property type="match status" value="1"/>
</dbReference>
<feature type="non-terminal residue" evidence="3">
    <location>
        <position position="117"/>
    </location>
</feature>
<dbReference type="InterPro" id="IPR024642">
    <property type="entry name" value="SUZ-C"/>
</dbReference>
<comment type="caution">
    <text evidence="3">The sequence shown here is derived from an EMBL/GenBank/DDBJ whole genome shotgun (WGS) entry which is preliminary data.</text>
</comment>
<keyword evidence="4" id="KW-1185">Reference proteome</keyword>
<dbReference type="InterPro" id="IPR020338">
    <property type="entry name" value="SMN_gemin7"/>
</dbReference>
<dbReference type="EMBL" id="VWYH01017136">
    <property type="protein sequence ID" value="NXW95815.1"/>
    <property type="molecule type" value="Genomic_DNA"/>
</dbReference>
<dbReference type="GO" id="GO:0000387">
    <property type="term" value="P:spliceosomal snRNP assembly"/>
    <property type="evidence" value="ECO:0007669"/>
    <property type="project" value="TreeGrafter"/>
</dbReference>
<dbReference type="Proteomes" id="UP000541332">
    <property type="component" value="Unassembled WGS sequence"/>
</dbReference>
<accession>A0A7L4G9Q2</accession>
<evidence type="ECO:0000313" key="3">
    <source>
        <dbReference type="EMBL" id="NXW95815.1"/>
    </source>
</evidence>